<feature type="binding site" evidence="3">
    <location>
        <position position="152"/>
    </location>
    <ligand>
        <name>substrate</name>
    </ligand>
</feature>
<dbReference type="GO" id="GO:0019853">
    <property type="term" value="P:L-ascorbic acid biosynthetic process"/>
    <property type="evidence" value="ECO:0007669"/>
    <property type="project" value="TreeGrafter"/>
</dbReference>
<feature type="binding site" evidence="3">
    <location>
        <position position="236"/>
    </location>
    <ligand>
        <name>a divalent metal cation</name>
        <dbReference type="ChEBI" id="CHEBI:60240"/>
    </ligand>
</feature>
<dbReference type="PANTHER" id="PTHR10907:SF47">
    <property type="entry name" value="REGUCALCIN"/>
    <property type="match status" value="1"/>
</dbReference>
<comment type="caution">
    <text evidence="5">The sequence shown here is derived from an EMBL/GenBank/DDBJ whole genome shotgun (WGS) entry which is preliminary data.</text>
</comment>
<comment type="similarity">
    <text evidence="1">Belongs to the SMP-30/CGR1 family.</text>
</comment>
<organism evidence="5 6">
    <name type="scientific">Chaetoceros tenuissimus</name>
    <dbReference type="NCBI Taxonomy" id="426638"/>
    <lineage>
        <taxon>Eukaryota</taxon>
        <taxon>Sar</taxon>
        <taxon>Stramenopiles</taxon>
        <taxon>Ochrophyta</taxon>
        <taxon>Bacillariophyta</taxon>
        <taxon>Coscinodiscophyceae</taxon>
        <taxon>Chaetocerotophycidae</taxon>
        <taxon>Chaetocerotales</taxon>
        <taxon>Chaetocerotaceae</taxon>
        <taxon>Chaetoceros</taxon>
    </lineage>
</organism>
<protein>
    <submittedName>
        <fullName evidence="5">D-glucono-1,5-lactone lactonohydrolase</fullName>
    </submittedName>
</protein>
<dbReference type="GO" id="GO:0005509">
    <property type="term" value="F:calcium ion binding"/>
    <property type="evidence" value="ECO:0007669"/>
    <property type="project" value="TreeGrafter"/>
</dbReference>
<feature type="binding site" evidence="3">
    <location>
        <position position="41"/>
    </location>
    <ligand>
        <name>a divalent metal cation</name>
        <dbReference type="ChEBI" id="CHEBI:60240"/>
    </ligand>
</feature>
<sequence>MNGVTKKQLLKDILHSPAPKFERNGSIEATRIIECKNSLGECILYDDKANKVLWTNIYGKEFHSLDLSTGEHVVVADLPKYVCAFGLRKEGQDGYIFAWEDGFQLYDPYTRTELSKYSNGDPVNPNQLPTRLNDGKCCPSGKRFICGGYYGDIEGMYMKVYKVEAETDGSGNISLKHEPVVEKIQVTNSMCWSPDRKTMYLADSPTATIFQHDYDMEKGELSNRRALRKYNVGVPDGSCCDTEGNVWNAVWMDGERQSYVQCTNPDGEVIYTITLPDNSSQLTCCCFGGPDLDVLFISSANINIDMEKEPFAGSVYAVKLGVKGQIEPRFG</sequence>
<feature type="domain" description="SMP-30/Gluconolactonase/LRE-like region" evidence="4">
    <location>
        <begin position="39"/>
        <end position="301"/>
    </location>
</feature>
<keyword evidence="3" id="KW-0479">Metal-binding</keyword>
<dbReference type="InterPro" id="IPR011042">
    <property type="entry name" value="6-blade_b-propeller_TolB-like"/>
</dbReference>
<name>A0AAD3CWV4_9STRA</name>
<dbReference type="Gene3D" id="2.120.10.30">
    <property type="entry name" value="TolB, C-terminal domain"/>
    <property type="match status" value="1"/>
</dbReference>
<dbReference type="AlphaFoldDB" id="A0AAD3CWV4"/>
<evidence type="ECO:0000256" key="3">
    <source>
        <dbReference type="PIRSR" id="PIRSR605511-2"/>
    </source>
</evidence>
<dbReference type="Pfam" id="PF08450">
    <property type="entry name" value="SGL"/>
    <property type="match status" value="1"/>
</dbReference>
<reference evidence="5 6" key="1">
    <citation type="journal article" date="2021" name="Sci. Rep.">
        <title>The genome of the diatom Chaetoceros tenuissimus carries an ancient integrated fragment of an extant virus.</title>
        <authorList>
            <person name="Hongo Y."/>
            <person name="Kimura K."/>
            <person name="Takaki Y."/>
            <person name="Yoshida Y."/>
            <person name="Baba S."/>
            <person name="Kobayashi G."/>
            <person name="Nagasaki K."/>
            <person name="Hano T."/>
            <person name="Tomaru Y."/>
        </authorList>
    </citation>
    <scope>NUCLEOTIDE SEQUENCE [LARGE SCALE GENOMIC DNA]</scope>
    <source>
        <strain evidence="5 6">NIES-3715</strain>
    </source>
</reference>
<dbReference type="InterPro" id="IPR005511">
    <property type="entry name" value="SMP-30"/>
</dbReference>
<dbReference type="PANTHER" id="PTHR10907">
    <property type="entry name" value="REGUCALCIN"/>
    <property type="match status" value="1"/>
</dbReference>
<dbReference type="Proteomes" id="UP001054902">
    <property type="component" value="Unassembled WGS sequence"/>
</dbReference>
<keyword evidence="6" id="KW-1185">Reference proteome</keyword>
<evidence type="ECO:0000313" key="5">
    <source>
        <dbReference type="EMBL" id="GFH53697.1"/>
    </source>
</evidence>
<dbReference type="EMBL" id="BLLK01000047">
    <property type="protein sequence ID" value="GFH53697.1"/>
    <property type="molecule type" value="Genomic_DNA"/>
</dbReference>
<gene>
    <name evidence="5" type="ORF">CTEN210_10173</name>
</gene>
<proteinExistence type="inferred from homology"/>
<keyword evidence="3" id="KW-0862">Zinc</keyword>
<comment type="cofactor">
    <cofactor evidence="3">
        <name>Zn(2+)</name>
        <dbReference type="ChEBI" id="CHEBI:29105"/>
    </cofactor>
    <text evidence="3">Binds 1 divalent metal cation per subunit.</text>
</comment>
<dbReference type="PRINTS" id="PR01790">
    <property type="entry name" value="SMP30FAMILY"/>
</dbReference>
<dbReference type="SUPFAM" id="SSF63829">
    <property type="entry name" value="Calcium-dependent phosphotriesterase"/>
    <property type="match status" value="1"/>
</dbReference>
<feature type="active site" description="Proton donor/acceptor" evidence="2">
    <location>
        <position position="236"/>
    </location>
</feature>
<feature type="binding site" evidence="3">
    <location>
        <position position="131"/>
    </location>
    <ligand>
        <name>substrate</name>
    </ligand>
</feature>
<evidence type="ECO:0000259" key="4">
    <source>
        <dbReference type="Pfam" id="PF08450"/>
    </source>
</evidence>
<dbReference type="GO" id="GO:0004341">
    <property type="term" value="F:gluconolactonase activity"/>
    <property type="evidence" value="ECO:0007669"/>
    <property type="project" value="TreeGrafter"/>
</dbReference>
<feature type="binding site" evidence="3">
    <location>
        <position position="133"/>
    </location>
    <ligand>
        <name>substrate</name>
    </ligand>
</feature>
<feature type="binding site" evidence="3">
    <location>
        <position position="188"/>
    </location>
    <ligand>
        <name>a divalent metal cation</name>
        <dbReference type="ChEBI" id="CHEBI:60240"/>
    </ligand>
</feature>
<evidence type="ECO:0000256" key="2">
    <source>
        <dbReference type="PIRSR" id="PIRSR605511-1"/>
    </source>
</evidence>
<dbReference type="InterPro" id="IPR013658">
    <property type="entry name" value="SGL"/>
</dbReference>
<accession>A0AAD3CWV4</accession>
<evidence type="ECO:0000256" key="1">
    <source>
        <dbReference type="ARBA" id="ARBA00008853"/>
    </source>
</evidence>
<evidence type="ECO:0000313" key="6">
    <source>
        <dbReference type="Proteomes" id="UP001054902"/>
    </source>
</evidence>